<accession>A0A9W6K0F0</accession>
<sequence length="430" mass="45193">MLALLLLMLAGPLAAQEAAPSAAASPAAAPSAAPPVVVREGLDPASGAVVGQHVTLHVDVLFPGAMAHPPRVSLPDVPGLQIIRFETQGTTMRESIGGNAYVGQRFEFALYPRRGGGFDIPPAAVTLLDREGGETGSAQGQQARLEVSVPPGVDASQPVVATRRLTLDEQWAPVPTGRFKAGDAVVRTVTRSAEDIPGLAMRDLDIAAPDGVRVYADPPDIEDRSNRGVVTGRRVDRITYVFAQGGRFVLPAMAQPWWDLGTRSLKSAAAAAVTVDVAATPAAAGGAGHGSWRRLAWPAIGLAVLIVLAWGAWQVRARRRARGADPERAAFAALRRACAGTDADEIYRRFSSWTSQLPPQRRQAANCEAGTLQAALFAAGTPPWTHEDSRLLLAGLETLRRRHPPAGPPAALPPLNPATPAHGVGWKVSS</sequence>
<feature type="chain" id="PRO_5040947069" description="Oxygen tolerance protein BatD" evidence="3">
    <location>
        <begin position="16"/>
        <end position="430"/>
    </location>
</feature>
<evidence type="ECO:0000256" key="1">
    <source>
        <dbReference type="SAM" id="MobiDB-lite"/>
    </source>
</evidence>
<evidence type="ECO:0000313" key="4">
    <source>
        <dbReference type="EMBL" id="GLK85878.1"/>
    </source>
</evidence>
<comment type="caution">
    <text evidence="4">The sequence shown here is derived from an EMBL/GenBank/DDBJ whole genome shotgun (WGS) entry which is preliminary data.</text>
</comment>
<keyword evidence="2" id="KW-1133">Transmembrane helix</keyword>
<reference evidence="4" key="2">
    <citation type="submission" date="2023-01" db="EMBL/GenBank/DDBJ databases">
        <authorList>
            <person name="Sun Q."/>
            <person name="Evtushenko L."/>
        </authorList>
    </citation>
    <scope>NUCLEOTIDE SEQUENCE</scope>
    <source>
        <strain evidence="4">VKM B-2789</strain>
    </source>
</reference>
<protein>
    <recommendedName>
        <fullName evidence="6">Oxygen tolerance protein BatD</fullName>
    </recommendedName>
</protein>
<name>A0A9W6K0F0_9HYPH</name>
<dbReference type="PANTHER" id="PTHR40940">
    <property type="entry name" value="PROTEIN BATD-RELATED"/>
    <property type="match status" value="1"/>
</dbReference>
<keyword evidence="3" id="KW-0732">Signal</keyword>
<feature type="signal peptide" evidence="3">
    <location>
        <begin position="1"/>
        <end position="15"/>
    </location>
</feature>
<dbReference type="EMBL" id="BSFM01000017">
    <property type="protein sequence ID" value="GLK85878.1"/>
    <property type="molecule type" value="Genomic_DNA"/>
</dbReference>
<feature type="transmembrane region" description="Helical" evidence="2">
    <location>
        <begin position="295"/>
        <end position="313"/>
    </location>
</feature>
<feature type="region of interest" description="Disordered" evidence="1">
    <location>
        <begin position="402"/>
        <end position="430"/>
    </location>
</feature>
<keyword evidence="2" id="KW-0472">Membrane</keyword>
<dbReference type="Proteomes" id="UP001143330">
    <property type="component" value="Unassembled WGS sequence"/>
</dbReference>
<dbReference type="InterPro" id="IPR025738">
    <property type="entry name" value="BatD"/>
</dbReference>
<organism evidence="4 5">
    <name type="scientific">Ancylobacter defluvii</name>
    <dbReference type="NCBI Taxonomy" id="1282440"/>
    <lineage>
        <taxon>Bacteria</taxon>
        <taxon>Pseudomonadati</taxon>
        <taxon>Pseudomonadota</taxon>
        <taxon>Alphaproteobacteria</taxon>
        <taxon>Hyphomicrobiales</taxon>
        <taxon>Xanthobacteraceae</taxon>
        <taxon>Ancylobacter</taxon>
    </lineage>
</organism>
<keyword evidence="2" id="KW-0812">Transmembrane</keyword>
<gene>
    <name evidence="4" type="ORF">GCM10017653_39480</name>
</gene>
<feature type="compositionally biased region" description="Pro residues" evidence="1">
    <location>
        <begin position="405"/>
        <end position="417"/>
    </location>
</feature>
<dbReference type="AlphaFoldDB" id="A0A9W6K0F0"/>
<evidence type="ECO:0000313" key="5">
    <source>
        <dbReference type="Proteomes" id="UP001143330"/>
    </source>
</evidence>
<proteinExistence type="predicted"/>
<keyword evidence="5" id="KW-1185">Reference proteome</keyword>
<evidence type="ECO:0000256" key="3">
    <source>
        <dbReference type="SAM" id="SignalP"/>
    </source>
</evidence>
<evidence type="ECO:0000256" key="2">
    <source>
        <dbReference type="SAM" id="Phobius"/>
    </source>
</evidence>
<reference evidence="4" key="1">
    <citation type="journal article" date="2014" name="Int. J. Syst. Evol. Microbiol.">
        <title>Complete genome sequence of Corynebacterium casei LMG S-19264T (=DSM 44701T), isolated from a smear-ripened cheese.</title>
        <authorList>
            <consortium name="US DOE Joint Genome Institute (JGI-PGF)"/>
            <person name="Walter F."/>
            <person name="Albersmeier A."/>
            <person name="Kalinowski J."/>
            <person name="Ruckert C."/>
        </authorList>
    </citation>
    <scope>NUCLEOTIDE SEQUENCE</scope>
    <source>
        <strain evidence="4">VKM B-2789</strain>
    </source>
</reference>
<dbReference type="PANTHER" id="PTHR40940:SF1">
    <property type="entry name" value="PROTEIN BATD"/>
    <property type="match status" value="1"/>
</dbReference>
<evidence type="ECO:0008006" key="6">
    <source>
        <dbReference type="Google" id="ProtNLM"/>
    </source>
</evidence>